<evidence type="ECO:0000256" key="1">
    <source>
        <dbReference type="ARBA" id="ARBA00005964"/>
    </source>
</evidence>
<dbReference type="InterPro" id="IPR002018">
    <property type="entry name" value="CarbesteraseB"/>
</dbReference>
<dbReference type="Gene3D" id="3.40.50.1820">
    <property type="entry name" value="alpha/beta hydrolase"/>
    <property type="match status" value="1"/>
</dbReference>
<evidence type="ECO:0000256" key="2">
    <source>
        <dbReference type="ARBA" id="ARBA00022801"/>
    </source>
</evidence>
<dbReference type="Pfam" id="PF00135">
    <property type="entry name" value="COesterase"/>
    <property type="match status" value="1"/>
</dbReference>
<feature type="domain" description="Carboxylesterase type B" evidence="3">
    <location>
        <begin position="3"/>
        <end position="110"/>
    </location>
</feature>
<organism evidence="4">
    <name type="scientific">marine sediment metagenome</name>
    <dbReference type="NCBI Taxonomy" id="412755"/>
    <lineage>
        <taxon>unclassified sequences</taxon>
        <taxon>metagenomes</taxon>
        <taxon>ecological metagenomes</taxon>
    </lineage>
</organism>
<sequence>QSTHQSNTYNYLFTWSSPAFDGKLGACHALEIPFVFNTFDVPGMADFTGKNPETEAISNKIMDAWIAFARTGNPNHDGIPKWNPYDIEKRSTMLIGKKFKVVEKFLDKERAAWDGII</sequence>
<evidence type="ECO:0000313" key="4">
    <source>
        <dbReference type="EMBL" id="GAH55188.1"/>
    </source>
</evidence>
<gene>
    <name evidence="4" type="ORF">S03H2_30303</name>
</gene>
<dbReference type="PANTHER" id="PTHR43142">
    <property type="entry name" value="CARBOXYLIC ESTER HYDROLASE"/>
    <property type="match status" value="1"/>
</dbReference>
<dbReference type="PANTHER" id="PTHR43142:SF1">
    <property type="entry name" value="CARBOXYLIC ESTER HYDROLASE"/>
    <property type="match status" value="1"/>
</dbReference>
<dbReference type="EMBL" id="BARU01018328">
    <property type="protein sequence ID" value="GAH55188.1"/>
    <property type="molecule type" value="Genomic_DNA"/>
</dbReference>
<keyword evidence="2" id="KW-0378">Hydrolase</keyword>
<name>X1IC82_9ZZZZ</name>
<comment type="caution">
    <text evidence="4">The sequence shown here is derived from an EMBL/GenBank/DDBJ whole genome shotgun (WGS) entry which is preliminary data.</text>
</comment>
<dbReference type="SUPFAM" id="SSF53474">
    <property type="entry name" value="alpha/beta-Hydrolases"/>
    <property type="match status" value="1"/>
</dbReference>
<comment type="similarity">
    <text evidence="1">Belongs to the type-B carboxylesterase/lipase family.</text>
</comment>
<evidence type="ECO:0000259" key="3">
    <source>
        <dbReference type="Pfam" id="PF00135"/>
    </source>
</evidence>
<dbReference type="GO" id="GO:0016787">
    <property type="term" value="F:hydrolase activity"/>
    <property type="evidence" value="ECO:0007669"/>
    <property type="project" value="UniProtKB-KW"/>
</dbReference>
<dbReference type="AlphaFoldDB" id="X1IC82"/>
<reference evidence="4" key="1">
    <citation type="journal article" date="2014" name="Front. Microbiol.">
        <title>High frequency of phylogenetically diverse reductive dehalogenase-homologous genes in deep subseafloor sedimentary metagenomes.</title>
        <authorList>
            <person name="Kawai M."/>
            <person name="Futagami T."/>
            <person name="Toyoda A."/>
            <person name="Takaki Y."/>
            <person name="Nishi S."/>
            <person name="Hori S."/>
            <person name="Arai W."/>
            <person name="Tsubouchi T."/>
            <person name="Morono Y."/>
            <person name="Uchiyama I."/>
            <person name="Ito T."/>
            <person name="Fujiyama A."/>
            <person name="Inagaki F."/>
            <person name="Takami H."/>
        </authorList>
    </citation>
    <scope>NUCLEOTIDE SEQUENCE</scope>
    <source>
        <strain evidence="4">Expedition CK06-06</strain>
    </source>
</reference>
<accession>X1IC82</accession>
<dbReference type="InterPro" id="IPR029058">
    <property type="entry name" value="AB_hydrolase_fold"/>
</dbReference>
<protein>
    <recommendedName>
        <fullName evidence="3">Carboxylesterase type B domain-containing protein</fullName>
    </recommendedName>
</protein>
<proteinExistence type="inferred from homology"/>
<feature type="non-terminal residue" evidence="4">
    <location>
        <position position="1"/>
    </location>
</feature>